<feature type="region of interest" description="Disordered" evidence="1">
    <location>
        <begin position="190"/>
        <end position="212"/>
    </location>
</feature>
<reference evidence="2" key="1">
    <citation type="journal article" date="2014" name="Int. J. Syst. Evol. Microbiol.">
        <title>Complete genome sequence of Corynebacterium casei LMG S-19264T (=DSM 44701T), isolated from a smear-ripened cheese.</title>
        <authorList>
            <consortium name="US DOE Joint Genome Institute (JGI-PGF)"/>
            <person name="Walter F."/>
            <person name="Albersmeier A."/>
            <person name="Kalinowski J."/>
            <person name="Ruckert C."/>
        </authorList>
    </citation>
    <scope>NUCLEOTIDE SEQUENCE</scope>
    <source>
        <strain evidence="2">VKM Ac-2007</strain>
    </source>
</reference>
<evidence type="ECO:0000256" key="1">
    <source>
        <dbReference type="SAM" id="MobiDB-lite"/>
    </source>
</evidence>
<sequence length="212" mass="20311">MEGGLRGFHGSDLRCPIEGPFGGSDGPGCFGTAGWVVCSGFGAAGRSGAAGCSGTSGLTCGIGVTGAVGPVGAVGCLGTSGTPLARSAVGATGDSGTPLAWSAVSTTGGSGATGMAGRHATAGAVAASAGWCRTGVGEVTWTGATDVSGLAAGNRCGPVRCLISSRSAISAPDGCSYSWSTAKPRQPCAYGGYPQRAQPIGMGGTSSKQRQR</sequence>
<dbReference type="EMBL" id="BSEV01000001">
    <property type="protein sequence ID" value="GLK06806.1"/>
    <property type="molecule type" value="Genomic_DNA"/>
</dbReference>
<evidence type="ECO:0000313" key="2">
    <source>
        <dbReference type="EMBL" id="GLK06806.1"/>
    </source>
</evidence>
<dbReference type="Proteomes" id="UP001143474">
    <property type="component" value="Unassembled WGS sequence"/>
</dbReference>
<accession>A0A9W6MA92</accession>
<protein>
    <submittedName>
        <fullName evidence="2">Uncharacterized protein</fullName>
    </submittedName>
</protein>
<reference evidence="2" key="2">
    <citation type="submission" date="2023-01" db="EMBL/GenBank/DDBJ databases">
        <authorList>
            <person name="Sun Q."/>
            <person name="Evtushenko L."/>
        </authorList>
    </citation>
    <scope>NUCLEOTIDE SEQUENCE</scope>
    <source>
        <strain evidence="2">VKM Ac-2007</strain>
    </source>
</reference>
<name>A0A9W6MA92_9ACTN</name>
<comment type="caution">
    <text evidence="2">The sequence shown here is derived from an EMBL/GenBank/DDBJ whole genome shotgun (WGS) entry which is preliminary data.</text>
</comment>
<gene>
    <name evidence="2" type="ORF">GCM10017600_02110</name>
</gene>
<keyword evidence="3" id="KW-1185">Reference proteome</keyword>
<dbReference type="AlphaFoldDB" id="A0A9W6MA92"/>
<proteinExistence type="predicted"/>
<organism evidence="2 3">
    <name type="scientific">Streptosporangium carneum</name>
    <dbReference type="NCBI Taxonomy" id="47481"/>
    <lineage>
        <taxon>Bacteria</taxon>
        <taxon>Bacillati</taxon>
        <taxon>Actinomycetota</taxon>
        <taxon>Actinomycetes</taxon>
        <taxon>Streptosporangiales</taxon>
        <taxon>Streptosporangiaceae</taxon>
        <taxon>Streptosporangium</taxon>
    </lineage>
</organism>
<evidence type="ECO:0000313" key="3">
    <source>
        <dbReference type="Proteomes" id="UP001143474"/>
    </source>
</evidence>